<dbReference type="RefSeq" id="WP_119831738.1">
    <property type="nucleotide sequence ID" value="NZ_QYUL01000002.1"/>
</dbReference>
<protein>
    <recommendedName>
        <fullName evidence="2">Glycine-rich domain-containing protein</fullName>
    </recommendedName>
</protein>
<dbReference type="EMBL" id="QYUL01000002">
    <property type="protein sequence ID" value="RJF81644.1"/>
    <property type="molecule type" value="Genomic_DNA"/>
</dbReference>
<dbReference type="OrthoDB" id="7285494at2"/>
<proteinExistence type="predicted"/>
<keyword evidence="4" id="KW-1185">Reference proteome</keyword>
<dbReference type="Gene3D" id="2.60.40.10">
    <property type="entry name" value="Immunoglobulins"/>
    <property type="match status" value="2"/>
</dbReference>
<dbReference type="InterPro" id="IPR049304">
    <property type="entry name" value="Gly_rich_dom"/>
</dbReference>
<evidence type="ECO:0000313" key="4">
    <source>
        <dbReference type="Proteomes" id="UP000283458"/>
    </source>
</evidence>
<sequence length="452" mass="44984">MDAIDHPTAATSSGRSLFTEGSPATGLPATVITADWLNGVQNEMLTVIQTAGLTPAGGDHTQLLQAIRTISSTAQVRQPINLGPAAGAIGVSGTPTLSASPYYSLYGVAQGQARFEIATSPSFATILHSGTVGAVASYAVPDLVLATTGVYWWRAAYADVEGHWSAPSTPTAFTCAAIFSFVARPTNLTPANGSAGAALQPTLTSSPFSVVAGADAHAASRWRVSTVPSFDTVVYDSGISAGALTSVTLPSTAALTPLTVYYFQCQHQGATLGWSDWSAPTAFTAGAGAGEWIFSTPGTTTFTVPVGVTLLTQVTVVGGGGGGGYDTSQYDSSEGGPAGNGGVSIKYNLPVTPGQVFTIVVPAGGSLGQPGGSASFGTLLSATGGAAGPNDLNQRGADGTGIGGDYNPEYRSQFATFGGVSYGGGGSGGSLAFTGGAGTPGRVGAVCIKWGG</sequence>
<feature type="domain" description="Glycine-rich" evidence="2">
    <location>
        <begin position="296"/>
        <end position="439"/>
    </location>
</feature>
<dbReference type="Pfam" id="PF21722">
    <property type="entry name" value="Gly_rich_2"/>
    <property type="match status" value="1"/>
</dbReference>
<evidence type="ECO:0000259" key="2">
    <source>
        <dbReference type="Pfam" id="PF21722"/>
    </source>
</evidence>
<dbReference type="Proteomes" id="UP000283458">
    <property type="component" value="Unassembled WGS sequence"/>
</dbReference>
<gene>
    <name evidence="3" type="ORF">D3877_16070</name>
</gene>
<evidence type="ECO:0000256" key="1">
    <source>
        <dbReference type="SAM" id="MobiDB-lite"/>
    </source>
</evidence>
<dbReference type="InterPro" id="IPR013783">
    <property type="entry name" value="Ig-like_fold"/>
</dbReference>
<reference evidence="3 4" key="1">
    <citation type="submission" date="2018-09" db="EMBL/GenBank/DDBJ databases">
        <authorList>
            <person name="Zhu H."/>
        </authorList>
    </citation>
    <scope>NUCLEOTIDE SEQUENCE [LARGE SCALE GENOMIC DNA]</scope>
    <source>
        <strain evidence="3 4">K2W22B-5</strain>
    </source>
</reference>
<organism evidence="3 4">
    <name type="scientific">Azospirillum cavernae</name>
    <dbReference type="NCBI Taxonomy" id="2320860"/>
    <lineage>
        <taxon>Bacteria</taxon>
        <taxon>Pseudomonadati</taxon>
        <taxon>Pseudomonadota</taxon>
        <taxon>Alphaproteobacteria</taxon>
        <taxon>Rhodospirillales</taxon>
        <taxon>Azospirillaceae</taxon>
        <taxon>Azospirillum</taxon>
    </lineage>
</organism>
<accession>A0A418VX03</accession>
<name>A0A418VX03_9PROT</name>
<dbReference type="AlphaFoldDB" id="A0A418VX03"/>
<feature type="region of interest" description="Disordered" evidence="1">
    <location>
        <begin position="1"/>
        <end position="21"/>
    </location>
</feature>
<evidence type="ECO:0000313" key="3">
    <source>
        <dbReference type="EMBL" id="RJF81644.1"/>
    </source>
</evidence>
<comment type="caution">
    <text evidence="3">The sequence shown here is derived from an EMBL/GenBank/DDBJ whole genome shotgun (WGS) entry which is preliminary data.</text>
</comment>